<keyword evidence="1" id="KW-1185">Reference proteome</keyword>
<accession>A0A915DJD8</accession>
<evidence type="ECO:0000313" key="1">
    <source>
        <dbReference type="Proteomes" id="UP000887574"/>
    </source>
</evidence>
<dbReference type="WBParaSite" id="jg20614">
    <property type="protein sequence ID" value="jg20614"/>
    <property type="gene ID" value="jg20614"/>
</dbReference>
<dbReference type="AlphaFoldDB" id="A0A915DJD8"/>
<protein>
    <submittedName>
        <fullName evidence="2">Uncharacterized protein</fullName>
    </submittedName>
</protein>
<reference evidence="2" key="1">
    <citation type="submission" date="2022-11" db="UniProtKB">
        <authorList>
            <consortium name="WormBaseParasite"/>
        </authorList>
    </citation>
    <scope>IDENTIFICATION</scope>
</reference>
<proteinExistence type="predicted"/>
<sequence length="171" mass="19670">MGNSDRLPPHIETLDTSQAIQMDFNGRQGELHKQLRWTSIGYNVDLEVSQVNCNGNSDKPPVHIEWTLDTPEVCTWHSIWTLTADKVNFTAAQMDFQCILSRLQYAIHIDYNGRQGGLHRSLIKISSAYRVKSIYSTDNPDNLQRQTRLTSWAVHMDFECISSGLQRQFEE</sequence>
<dbReference type="Proteomes" id="UP000887574">
    <property type="component" value="Unplaced"/>
</dbReference>
<evidence type="ECO:0000313" key="2">
    <source>
        <dbReference type="WBParaSite" id="jg20614"/>
    </source>
</evidence>
<name>A0A915DJD8_9BILA</name>
<organism evidence="1 2">
    <name type="scientific">Ditylenchus dipsaci</name>
    <dbReference type="NCBI Taxonomy" id="166011"/>
    <lineage>
        <taxon>Eukaryota</taxon>
        <taxon>Metazoa</taxon>
        <taxon>Ecdysozoa</taxon>
        <taxon>Nematoda</taxon>
        <taxon>Chromadorea</taxon>
        <taxon>Rhabditida</taxon>
        <taxon>Tylenchina</taxon>
        <taxon>Tylenchomorpha</taxon>
        <taxon>Sphaerularioidea</taxon>
        <taxon>Anguinidae</taxon>
        <taxon>Anguininae</taxon>
        <taxon>Ditylenchus</taxon>
    </lineage>
</organism>